<dbReference type="InterPro" id="IPR036291">
    <property type="entry name" value="NAD(P)-bd_dom_sf"/>
</dbReference>
<comment type="function">
    <text evidence="1">Adenosylhomocysteine is a competitive inhibitor of S-adenosyl-L-methionine-dependent methyl transferase reactions; therefore adenosylhomocysteinase may play a key role in the control of methylations via regulation of the intracellular concentration of adenosylhomocysteine.</text>
</comment>
<dbReference type="InterPro" id="IPR000043">
    <property type="entry name" value="Adenosylhomocysteinase-like"/>
</dbReference>
<comment type="pathway">
    <text evidence="2">Amino-acid biosynthesis; L-homocysteine biosynthesis; L-homocysteine from S-adenosyl-L-homocysteine: step 1/1.</text>
</comment>
<dbReference type="Proteomes" id="UP001497480">
    <property type="component" value="Unassembled WGS sequence"/>
</dbReference>
<evidence type="ECO:0000256" key="6">
    <source>
        <dbReference type="ARBA" id="ARBA00034527"/>
    </source>
</evidence>
<feature type="domain" description="S-adenosyl-L-homocysteine hydrolase NAD binding" evidence="8">
    <location>
        <begin position="3"/>
        <end position="48"/>
    </location>
</feature>
<dbReference type="Gene3D" id="3.40.50.720">
    <property type="entry name" value="NAD(P)-binding Rossmann-like Domain"/>
    <property type="match status" value="1"/>
</dbReference>
<dbReference type="PANTHER" id="PTHR23420">
    <property type="entry name" value="ADENOSYLHOMOCYSTEINASE"/>
    <property type="match status" value="1"/>
</dbReference>
<evidence type="ECO:0000256" key="2">
    <source>
        <dbReference type="ARBA" id="ARBA00005195"/>
    </source>
</evidence>
<organism evidence="9 10">
    <name type="scientific">Lupinus luteus</name>
    <name type="common">European yellow lupine</name>
    <dbReference type="NCBI Taxonomy" id="3873"/>
    <lineage>
        <taxon>Eukaryota</taxon>
        <taxon>Viridiplantae</taxon>
        <taxon>Streptophyta</taxon>
        <taxon>Embryophyta</taxon>
        <taxon>Tracheophyta</taxon>
        <taxon>Spermatophyta</taxon>
        <taxon>Magnoliopsida</taxon>
        <taxon>eudicotyledons</taxon>
        <taxon>Gunneridae</taxon>
        <taxon>Pentapetalae</taxon>
        <taxon>rosids</taxon>
        <taxon>fabids</taxon>
        <taxon>Fabales</taxon>
        <taxon>Fabaceae</taxon>
        <taxon>Papilionoideae</taxon>
        <taxon>50 kb inversion clade</taxon>
        <taxon>genistoids sensu lato</taxon>
        <taxon>core genistoids</taxon>
        <taxon>Genisteae</taxon>
        <taxon>Lupinus</taxon>
    </lineage>
</organism>
<dbReference type="GO" id="GO:0033353">
    <property type="term" value="P:S-adenosylmethionine cycle"/>
    <property type="evidence" value="ECO:0007669"/>
    <property type="project" value="TreeGrafter"/>
</dbReference>
<dbReference type="SUPFAM" id="SSF51735">
    <property type="entry name" value="NAD(P)-binding Rossmann-fold domains"/>
    <property type="match status" value="1"/>
</dbReference>
<dbReference type="InterPro" id="IPR015878">
    <property type="entry name" value="Ado_hCys_hydrolase_NAD-bd"/>
</dbReference>
<dbReference type="GO" id="GO:0004013">
    <property type="term" value="F:adenosylhomocysteinase activity"/>
    <property type="evidence" value="ECO:0007669"/>
    <property type="project" value="UniProtKB-EC"/>
</dbReference>
<evidence type="ECO:0000256" key="1">
    <source>
        <dbReference type="ARBA" id="ARBA00002639"/>
    </source>
</evidence>
<evidence type="ECO:0000256" key="4">
    <source>
        <dbReference type="ARBA" id="ARBA00022091"/>
    </source>
</evidence>
<evidence type="ECO:0000256" key="3">
    <source>
        <dbReference type="ARBA" id="ARBA00007122"/>
    </source>
</evidence>
<evidence type="ECO:0000256" key="5">
    <source>
        <dbReference type="ARBA" id="ARBA00033091"/>
    </source>
</evidence>
<keyword evidence="10" id="KW-1185">Reference proteome</keyword>
<sequence>MVLVVGDYWDVGKGCVAALKQADTHVIVIEIDPICALHAFMEGHQVLSL</sequence>
<name>A0AAV1WB83_LUPLU</name>
<evidence type="ECO:0000313" key="10">
    <source>
        <dbReference type="Proteomes" id="UP001497480"/>
    </source>
</evidence>
<evidence type="ECO:0000259" key="8">
    <source>
        <dbReference type="Pfam" id="PF00670"/>
    </source>
</evidence>
<dbReference type="GO" id="GO:0005829">
    <property type="term" value="C:cytosol"/>
    <property type="evidence" value="ECO:0007669"/>
    <property type="project" value="TreeGrafter"/>
</dbReference>
<dbReference type="EC" id="3.13.2.1" evidence="6"/>
<gene>
    <name evidence="9" type="ORF">LLUT_LOCUS7344</name>
</gene>
<evidence type="ECO:0000256" key="7">
    <source>
        <dbReference type="ARBA" id="ARBA00048858"/>
    </source>
</evidence>
<proteinExistence type="inferred from homology"/>
<comment type="catalytic activity">
    <reaction evidence="7">
        <text>S-adenosyl-L-homocysteine + H2O = L-homocysteine + adenosine</text>
        <dbReference type="Rhea" id="RHEA:21708"/>
        <dbReference type="ChEBI" id="CHEBI:15377"/>
        <dbReference type="ChEBI" id="CHEBI:16335"/>
        <dbReference type="ChEBI" id="CHEBI:57856"/>
        <dbReference type="ChEBI" id="CHEBI:58199"/>
        <dbReference type="EC" id="3.13.2.1"/>
    </reaction>
</comment>
<dbReference type="EMBL" id="CAXHTB010000005">
    <property type="protein sequence ID" value="CAL0306284.1"/>
    <property type="molecule type" value="Genomic_DNA"/>
</dbReference>
<evidence type="ECO:0000313" key="9">
    <source>
        <dbReference type="EMBL" id="CAL0306284.1"/>
    </source>
</evidence>
<dbReference type="AlphaFoldDB" id="A0AAV1WB83"/>
<comment type="caution">
    <text evidence="9">The sequence shown here is derived from an EMBL/GenBank/DDBJ whole genome shotgun (WGS) entry which is preliminary data.</text>
</comment>
<accession>A0AAV1WB83</accession>
<dbReference type="PANTHER" id="PTHR23420:SF0">
    <property type="entry name" value="ADENOSYLHOMOCYSTEINASE"/>
    <property type="match status" value="1"/>
</dbReference>
<reference evidence="9 10" key="1">
    <citation type="submission" date="2024-03" db="EMBL/GenBank/DDBJ databases">
        <authorList>
            <person name="Martinez-Hernandez J."/>
        </authorList>
    </citation>
    <scope>NUCLEOTIDE SEQUENCE [LARGE SCALE GENOMIC DNA]</scope>
</reference>
<protein>
    <recommendedName>
        <fullName evidence="4">Adenosylhomocysteinase</fullName>
        <ecNumber evidence="6">3.13.2.1</ecNumber>
    </recommendedName>
    <alternativeName>
        <fullName evidence="5">S-adenosyl-L-homocysteine hydrolase</fullName>
    </alternativeName>
</protein>
<dbReference type="Pfam" id="PF00670">
    <property type="entry name" value="AdoHcyase_NAD"/>
    <property type="match status" value="1"/>
</dbReference>
<comment type="similarity">
    <text evidence="3">Belongs to the adenosylhomocysteinase family.</text>
</comment>